<dbReference type="GO" id="GO:0006629">
    <property type="term" value="P:lipid metabolic process"/>
    <property type="evidence" value="ECO:0007669"/>
    <property type="project" value="InterPro"/>
</dbReference>
<keyword evidence="1 3" id="KW-0732">Signal</keyword>
<evidence type="ECO:0000256" key="3">
    <source>
        <dbReference type="SAM" id="SignalP"/>
    </source>
</evidence>
<feature type="domain" description="Fungal lipase-type" evidence="4">
    <location>
        <begin position="87"/>
        <end position="222"/>
    </location>
</feature>
<dbReference type="InterPro" id="IPR051299">
    <property type="entry name" value="AB_hydrolase_lip/est"/>
</dbReference>
<evidence type="ECO:0000259" key="4">
    <source>
        <dbReference type="Pfam" id="PF01764"/>
    </source>
</evidence>
<keyword evidence="6" id="KW-1185">Reference proteome</keyword>
<dbReference type="Pfam" id="PF01764">
    <property type="entry name" value="Lipase_3"/>
    <property type="match status" value="1"/>
</dbReference>
<proteinExistence type="predicted"/>
<comment type="caution">
    <text evidence="5">The sequence shown here is derived from an EMBL/GenBank/DDBJ whole genome shotgun (WGS) entry which is preliminary data.</text>
</comment>
<evidence type="ECO:0000313" key="5">
    <source>
        <dbReference type="EMBL" id="TKA29897.1"/>
    </source>
</evidence>
<keyword evidence="2" id="KW-0378">Hydrolase</keyword>
<dbReference type="SUPFAM" id="SSF53474">
    <property type="entry name" value="alpha/beta-Hydrolases"/>
    <property type="match status" value="1"/>
</dbReference>
<dbReference type="PANTHER" id="PTHR46640:SF1">
    <property type="entry name" value="FUNGAL LIPASE-LIKE DOMAIN-CONTAINING PROTEIN-RELATED"/>
    <property type="match status" value="1"/>
</dbReference>
<evidence type="ECO:0000256" key="1">
    <source>
        <dbReference type="ARBA" id="ARBA00022729"/>
    </source>
</evidence>
<name>A0A4U0U4U6_9PEZI</name>
<dbReference type="Proteomes" id="UP000308549">
    <property type="component" value="Unassembled WGS sequence"/>
</dbReference>
<dbReference type="Gene3D" id="3.40.50.1820">
    <property type="entry name" value="alpha/beta hydrolase"/>
    <property type="match status" value="1"/>
</dbReference>
<reference evidence="5 6" key="1">
    <citation type="submission" date="2017-03" db="EMBL/GenBank/DDBJ databases">
        <title>Genomes of endolithic fungi from Antarctica.</title>
        <authorList>
            <person name="Coleine C."/>
            <person name="Masonjones S."/>
            <person name="Stajich J.E."/>
        </authorList>
    </citation>
    <scope>NUCLEOTIDE SEQUENCE [LARGE SCALE GENOMIC DNA]</scope>
    <source>
        <strain evidence="5 6">CCFEE 6315</strain>
    </source>
</reference>
<dbReference type="CDD" id="cd00519">
    <property type="entry name" value="Lipase_3"/>
    <property type="match status" value="1"/>
</dbReference>
<dbReference type="InterPro" id="IPR029058">
    <property type="entry name" value="AB_hydrolase_fold"/>
</dbReference>
<dbReference type="PANTHER" id="PTHR46640">
    <property type="entry name" value="TRIACYLGLYCEROL LIPASE, PUTATIVE (AFU_ORTHOLOGUE AFUA_6G06510)-RELATED"/>
    <property type="match status" value="1"/>
</dbReference>
<dbReference type="InterPro" id="IPR002921">
    <property type="entry name" value="Fungal_lipase-type"/>
</dbReference>
<dbReference type="AlphaFoldDB" id="A0A4U0U4U6"/>
<feature type="chain" id="PRO_5020241943" description="Fungal lipase-type domain-containing protein" evidence="3">
    <location>
        <begin position="21"/>
        <end position="298"/>
    </location>
</feature>
<sequence>MHTYATAALGFFLLNGITVALEAPAGDPSIDASLYSTFRRMTKYAAASYASDCPIPPNNSTVVQYFDNATTDTQATLFRDDAREELIIAFRGTSNLKDFTSDAAQTLVPLTAVKTEDCGSNCRVQEGVHKAWNSVSTSIVAVMQDQISAHPGYHPIVTGHSLGASIASLSSASLVHYFPDLTTYTLGQFRTGNPAYAAYIDRILPFPNMYRITHTNDGIPQTIHKSSGYLHHSTEFWELEPFGPKNTYKCQPGDDDECNQSTFGLGIGGVVTLEGINPAHTCYTGIPIGNPLDGGAGA</sequence>
<organism evidence="5 6">
    <name type="scientific">Salinomyces thailandicus</name>
    <dbReference type="NCBI Taxonomy" id="706561"/>
    <lineage>
        <taxon>Eukaryota</taxon>
        <taxon>Fungi</taxon>
        <taxon>Dikarya</taxon>
        <taxon>Ascomycota</taxon>
        <taxon>Pezizomycotina</taxon>
        <taxon>Dothideomycetes</taxon>
        <taxon>Dothideomycetidae</taxon>
        <taxon>Mycosphaerellales</taxon>
        <taxon>Teratosphaeriaceae</taxon>
        <taxon>Salinomyces</taxon>
    </lineage>
</organism>
<dbReference type="OrthoDB" id="426718at2759"/>
<accession>A0A4U0U4U6</accession>
<evidence type="ECO:0000313" key="6">
    <source>
        <dbReference type="Proteomes" id="UP000308549"/>
    </source>
</evidence>
<gene>
    <name evidence="5" type="ORF">B0A50_03261</name>
</gene>
<dbReference type="GO" id="GO:0016787">
    <property type="term" value="F:hydrolase activity"/>
    <property type="evidence" value="ECO:0007669"/>
    <property type="project" value="UniProtKB-KW"/>
</dbReference>
<evidence type="ECO:0000256" key="2">
    <source>
        <dbReference type="ARBA" id="ARBA00022801"/>
    </source>
</evidence>
<protein>
    <recommendedName>
        <fullName evidence="4">Fungal lipase-type domain-containing protein</fullName>
    </recommendedName>
</protein>
<feature type="signal peptide" evidence="3">
    <location>
        <begin position="1"/>
        <end position="20"/>
    </location>
</feature>
<dbReference type="EMBL" id="NAJL01000013">
    <property type="protein sequence ID" value="TKA29897.1"/>
    <property type="molecule type" value="Genomic_DNA"/>
</dbReference>